<sequence length="259" mass="29869">MKIPTLDKYGLSYEKVLEIIQPHKEDIVFISGSIAEGFSNEGSDVDIYIITKEGYEGNANTHAKEFSYGVEYTFLGYECLISAFVINGDMLYNIIYNIEEKIKSNQLVELNNKLIELYHRLYRGISLQNNQEFVHIKNKLDFEGFMMGLSKNRLVYSENRHDDAIGALNSNDLLTAFISSKVSLEKSVDGLLCAHGETNPSDKWLFKRLLSIYRIDCDWVKEFIDLYTGENKLVTLEEKTKEMLRLANLIRMKGYQLIK</sequence>
<name>A0ABT3DLK7_9BACI</name>
<keyword evidence="3" id="KW-1185">Reference proteome</keyword>
<evidence type="ECO:0000313" key="3">
    <source>
        <dbReference type="Proteomes" id="UP001526147"/>
    </source>
</evidence>
<dbReference type="RefSeq" id="WP_264144104.1">
    <property type="nucleotide sequence ID" value="NZ_JAOYEY010000048.1"/>
</dbReference>
<comment type="caution">
    <text evidence="2">The sequence shown here is derived from an EMBL/GenBank/DDBJ whole genome shotgun (WGS) entry which is preliminary data.</text>
</comment>
<proteinExistence type="predicted"/>
<organism evidence="2 3">
    <name type="scientific">Metabacillus halosaccharovorans</name>
    <dbReference type="NCBI Taxonomy" id="930124"/>
    <lineage>
        <taxon>Bacteria</taxon>
        <taxon>Bacillati</taxon>
        <taxon>Bacillota</taxon>
        <taxon>Bacilli</taxon>
        <taxon>Bacillales</taxon>
        <taxon>Bacillaceae</taxon>
        <taxon>Metabacillus</taxon>
    </lineage>
</organism>
<dbReference type="Pfam" id="PF01909">
    <property type="entry name" value="NTP_transf_2"/>
    <property type="match status" value="1"/>
</dbReference>
<gene>
    <name evidence="2" type="ORF">OIH86_19745</name>
</gene>
<feature type="domain" description="Polymerase nucleotidyl transferase" evidence="1">
    <location>
        <begin position="25"/>
        <end position="67"/>
    </location>
</feature>
<reference evidence="2 3" key="1">
    <citation type="submission" date="2022-10" db="EMBL/GenBank/DDBJ databases">
        <title>Draft genome assembly of moderately radiation resistant bacterium Metabacillus halosaccharovorans.</title>
        <authorList>
            <person name="Pal S."/>
            <person name="Gopinathan A."/>
        </authorList>
    </citation>
    <scope>NUCLEOTIDE SEQUENCE [LARGE SCALE GENOMIC DNA]</scope>
    <source>
        <strain evidence="2 3">VITHBRA001</strain>
    </source>
</reference>
<dbReference type="SUPFAM" id="SSF81301">
    <property type="entry name" value="Nucleotidyltransferase"/>
    <property type="match status" value="1"/>
</dbReference>
<dbReference type="CDD" id="cd05403">
    <property type="entry name" value="NT_KNTase_like"/>
    <property type="match status" value="1"/>
</dbReference>
<evidence type="ECO:0000313" key="2">
    <source>
        <dbReference type="EMBL" id="MCV9887882.1"/>
    </source>
</evidence>
<accession>A0ABT3DLK7</accession>
<evidence type="ECO:0000259" key="1">
    <source>
        <dbReference type="Pfam" id="PF01909"/>
    </source>
</evidence>
<dbReference type="EMBL" id="JAOYEY010000048">
    <property type="protein sequence ID" value="MCV9887882.1"/>
    <property type="molecule type" value="Genomic_DNA"/>
</dbReference>
<dbReference type="InterPro" id="IPR002934">
    <property type="entry name" value="Polymerase_NTP_transf_dom"/>
</dbReference>
<protein>
    <submittedName>
        <fullName evidence="2">Nucleotidyltransferase domain-containing protein</fullName>
    </submittedName>
</protein>
<dbReference type="Proteomes" id="UP001526147">
    <property type="component" value="Unassembled WGS sequence"/>
</dbReference>
<dbReference type="InterPro" id="IPR043519">
    <property type="entry name" value="NT_sf"/>
</dbReference>